<gene>
    <name evidence="1" type="ORF">PTTT1_LOCUS23085</name>
</gene>
<dbReference type="AlphaFoldDB" id="A0A8J9X2I5"/>
<reference evidence="1" key="1">
    <citation type="submission" date="2022-02" db="EMBL/GenBank/DDBJ databases">
        <authorList>
            <person name="Giguere J D."/>
        </authorList>
    </citation>
    <scope>NUCLEOTIDE SEQUENCE</scope>
    <source>
        <strain evidence="1">CCAP 1055/1</strain>
    </source>
</reference>
<name>A0A8J9X2I5_PHATR</name>
<evidence type="ECO:0000313" key="1">
    <source>
        <dbReference type="EMBL" id="CAG9283525.1"/>
    </source>
</evidence>
<accession>A0A8J9X2I5</accession>
<sequence>MCSSVYMVSDVCIKGRGTVAVDNAYSRADWKTTKSFSETLKHRKSKQFKRCFYTFPTQCMLEWRLGVAVRAYSGTPKAPSGGPLSGMGRFRNVMEVARPAQPVMVVEHTV</sequence>
<proteinExistence type="predicted"/>
<organism evidence="1">
    <name type="scientific">Phaeodactylum tricornutum</name>
    <name type="common">Diatom</name>
    <dbReference type="NCBI Taxonomy" id="2850"/>
    <lineage>
        <taxon>Eukaryota</taxon>
        <taxon>Sar</taxon>
        <taxon>Stramenopiles</taxon>
        <taxon>Ochrophyta</taxon>
        <taxon>Bacillariophyta</taxon>
        <taxon>Bacillariophyceae</taxon>
        <taxon>Bacillariophycidae</taxon>
        <taxon>Naviculales</taxon>
        <taxon>Phaeodactylaceae</taxon>
        <taxon>Phaeodactylum</taxon>
    </lineage>
</organism>
<protein>
    <submittedName>
        <fullName evidence="1">Uncharacterized protein</fullName>
    </submittedName>
</protein>
<dbReference type="Proteomes" id="UP000836788">
    <property type="component" value="Chromosome 19"/>
</dbReference>
<dbReference type="EMBL" id="OU594960">
    <property type="protein sequence ID" value="CAG9283525.1"/>
    <property type="molecule type" value="Genomic_DNA"/>
</dbReference>